<keyword evidence="1" id="KW-0732">Signal</keyword>
<dbReference type="AlphaFoldDB" id="A0A1H4AD52"/>
<dbReference type="Pfam" id="PF14730">
    <property type="entry name" value="DUF4468"/>
    <property type="match status" value="1"/>
</dbReference>
<dbReference type="Proteomes" id="UP000198951">
    <property type="component" value="Unassembled WGS sequence"/>
</dbReference>
<evidence type="ECO:0000313" key="4">
    <source>
        <dbReference type="Proteomes" id="UP000198951"/>
    </source>
</evidence>
<protein>
    <recommendedName>
        <fullName evidence="2">DUF4468 domain-containing protein</fullName>
    </recommendedName>
</protein>
<feature type="signal peptide" evidence="1">
    <location>
        <begin position="1"/>
        <end position="19"/>
    </location>
</feature>
<feature type="domain" description="DUF4468" evidence="2">
    <location>
        <begin position="35"/>
        <end position="115"/>
    </location>
</feature>
<gene>
    <name evidence="3" type="ORF">SAMN05443667_103297</name>
</gene>
<organism evidence="3 4">
    <name type="scientific">Flavobacterium gillisiae</name>
    <dbReference type="NCBI Taxonomy" id="150146"/>
    <lineage>
        <taxon>Bacteria</taxon>
        <taxon>Pseudomonadati</taxon>
        <taxon>Bacteroidota</taxon>
        <taxon>Flavobacteriia</taxon>
        <taxon>Flavobacteriales</taxon>
        <taxon>Flavobacteriaceae</taxon>
        <taxon>Flavobacterium</taxon>
    </lineage>
</organism>
<evidence type="ECO:0000259" key="2">
    <source>
        <dbReference type="Pfam" id="PF14730"/>
    </source>
</evidence>
<evidence type="ECO:0000256" key="1">
    <source>
        <dbReference type="SAM" id="SignalP"/>
    </source>
</evidence>
<dbReference type="InterPro" id="IPR027823">
    <property type="entry name" value="DUF4468"/>
</dbReference>
<accession>A0A1H4AD52</accession>
<sequence>MKKLFAVCLFTLFSINTFGQSIVKDSISQKYEASEIIALDGLKADVIFTKAKEWIVLNYKSAKDVIQLADKESLKIIAKGNFRSTLFMKEGFISHTLVLDFKDGKMRYTYSNFSYYSSGSGNMDFESKSLGFKKSIFKSTEKDIKTSIDELKIYILQNTNKKSDW</sequence>
<dbReference type="RefSeq" id="WP_091086680.1">
    <property type="nucleotide sequence ID" value="NZ_FNRD01000003.1"/>
</dbReference>
<proteinExistence type="predicted"/>
<dbReference type="STRING" id="150146.SAMN05443667_103297"/>
<dbReference type="Gene3D" id="3.30.530.80">
    <property type="match status" value="1"/>
</dbReference>
<dbReference type="OrthoDB" id="1362989at2"/>
<keyword evidence="4" id="KW-1185">Reference proteome</keyword>
<name>A0A1H4AD52_9FLAO</name>
<feature type="chain" id="PRO_5011490671" description="DUF4468 domain-containing protein" evidence="1">
    <location>
        <begin position="20"/>
        <end position="165"/>
    </location>
</feature>
<reference evidence="4" key="1">
    <citation type="submission" date="2016-10" db="EMBL/GenBank/DDBJ databases">
        <authorList>
            <person name="Varghese N."/>
            <person name="Submissions S."/>
        </authorList>
    </citation>
    <scope>NUCLEOTIDE SEQUENCE [LARGE SCALE GENOMIC DNA]</scope>
    <source>
        <strain evidence="4">DSM 22376</strain>
    </source>
</reference>
<dbReference type="EMBL" id="FNRD01000003">
    <property type="protein sequence ID" value="SEA33830.1"/>
    <property type="molecule type" value="Genomic_DNA"/>
</dbReference>
<evidence type="ECO:0000313" key="3">
    <source>
        <dbReference type="EMBL" id="SEA33830.1"/>
    </source>
</evidence>